<organism evidence="2 3">
    <name type="scientific">Pseudohalioglobus lutimaris</name>
    <dbReference type="NCBI Taxonomy" id="1737061"/>
    <lineage>
        <taxon>Bacteria</taxon>
        <taxon>Pseudomonadati</taxon>
        <taxon>Pseudomonadota</taxon>
        <taxon>Gammaproteobacteria</taxon>
        <taxon>Cellvibrionales</taxon>
        <taxon>Halieaceae</taxon>
        <taxon>Pseudohalioglobus</taxon>
    </lineage>
</organism>
<evidence type="ECO:0000259" key="1">
    <source>
        <dbReference type="Pfam" id="PF12146"/>
    </source>
</evidence>
<evidence type="ECO:0000313" key="3">
    <source>
        <dbReference type="Proteomes" id="UP000235005"/>
    </source>
</evidence>
<dbReference type="EMBL" id="PKUS01000011">
    <property type="protein sequence ID" value="PLW68772.1"/>
    <property type="molecule type" value="Genomic_DNA"/>
</dbReference>
<evidence type="ECO:0000313" key="2">
    <source>
        <dbReference type="EMBL" id="PLW68772.1"/>
    </source>
</evidence>
<dbReference type="SUPFAM" id="SSF53474">
    <property type="entry name" value="alpha/beta-Hydrolases"/>
    <property type="match status" value="1"/>
</dbReference>
<feature type="domain" description="Serine aminopeptidase S33" evidence="1">
    <location>
        <begin position="23"/>
        <end position="161"/>
    </location>
</feature>
<gene>
    <name evidence="2" type="ORF">C0039_10895</name>
</gene>
<sequence>METRHITAKDGTSIPIYWSPAQTPRATLLLQPALGIQAKLYRPLAAGLSTRGCSTAIMEQRGHGLSKLQPGYNSHYSFTETLEQDIPAVMQWLQEQVENKPRLIGGHSLGGHLSTLYTGQHPGEIHGVVHLACAFPFIGDYSGKQKRMLQLLCRLIPLFAVFPGYYPGHLIGFGEKESIAMMMQWRQWAISGEFDFDSHKGLTDALVDYAGPVISLSFEKDQFSTAAAVERALSPFCNASIERTHLGEQQQGEFLGHSGWAKQPDGAVEAIDTWLNHTL</sequence>
<proteinExistence type="predicted"/>
<dbReference type="OrthoDB" id="9785076at2"/>
<dbReference type="InterPro" id="IPR017208">
    <property type="entry name" value="UCP037442_abhydr"/>
</dbReference>
<dbReference type="InterPro" id="IPR029058">
    <property type="entry name" value="AB_hydrolase_fold"/>
</dbReference>
<keyword evidence="3" id="KW-1185">Reference proteome</keyword>
<dbReference type="PIRSF" id="PIRSF037442">
    <property type="entry name" value="UCP037442_abhydr"/>
    <property type="match status" value="1"/>
</dbReference>
<comment type="caution">
    <text evidence="2">The sequence shown here is derived from an EMBL/GenBank/DDBJ whole genome shotgun (WGS) entry which is preliminary data.</text>
</comment>
<name>A0A2N5X2R1_9GAMM</name>
<dbReference type="AlphaFoldDB" id="A0A2N5X2R1"/>
<dbReference type="Proteomes" id="UP000235005">
    <property type="component" value="Unassembled WGS sequence"/>
</dbReference>
<protein>
    <recommendedName>
        <fullName evidence="1">Serine aminopeptidase S33 domain-containing protein</fullName>
    </recommendedName>
</protein>
<reference evidence="2 3" key="1">
    <citation type="submission" date="2018-01" db="EMBL/GenBank/DDBJ databases">
        <title>The draft genome sequence of Halioglobus lutimaris HF004.</title>
        <authorList>
            <person name="Du Z.-J."/>
            <person name="Shi M.-J."/>
        </authorList>
    </citation>
    <scope>NUCLEOTIDE SEQUENCE [LARGE SCALE GENOMIC DNA]</scope>
    <source>
        <strain evidence="2 3">HF004</strain>
    </source>
</reference>
<accession>A0A2N5X2R1</accession>
<dbReference type="InterPro" id="IPR022742">
    <property type="entry name" value="Hydrolase_4"/>
</dbReference>
<dbReference type="Gene3D" id="3.40.50.1820">
    <property type="entry name" value="alpha/beta hydrolase"/>
    <property type="match status" value="1"/>
</dbReference>
<dbReference type="RefSeq" id="WP_076001483.1">
    <property type="nucleotide sequence ID" value="NZ_PKUS01000011.1"/>
</dbReference>
<dbReference type="Pfam" id="PF12146">
    <property type="entry name" value="Hydrolase_4"/>
    <property type="match status" value="1"/>
</dbReference>